<evidence type="ECO:0000256" key="2">
    <source>
        <dbReference type="ARBA" id="ARBA00008537"/>
    </source>
</evidence>
<dbReference type="CDD" id="cd17503">
    <property type="entry name" value="MFS_LmrB_MDR_like"/>
    <property type="match status" value="1"/>
</dbReference>
<proteinExistence type="inferred from homology"/>
<evidence type="ECO:0000256" key="6">
    <source>
        <dbReference type="ARBA" id="ARBA00022989"/>
    </source>
</evidence>
<feature type="transmembrane region" description="Helical" evidence="8">
    <location>
        <begin position="44"/>
        <end position="67"/>
    </location>
</feature>
<feature type="transmembrane region" description="Helical" evidence="8">
    <location>
        <begin position="232"/>
        <end position="250"/>
    </location>
</feature>
<feature type="transmembrane region" description="Helical" evidence="8">
    <location>
        <begin position="262"/>
        <end position="280"/>
    </location>
</feature>
<keyword evidence="5 8" id="KW-0812">Transmembrane</keyword>
<accession>A0A512DFH9</accession>
<comment type="subcellular location">
    <subcellularLocation>
        <location evidence="1">Cell membrane</location>
        <topology evidence="1">Multi-pass membrane protein</topology>
    </subcellularLocation>
</comment>
<dbReference type="NCBIfam" id="TIGR00711">
    <property type="entry name" value="efflux_EmrB"/>
    <property type="match status" value="1"/>
</dbReference>
<evidence type="ECO:0000256" key="8">
    <source>
        <dbReference type="SAM" id="Phobius"/>
    </source>
</evidence>
<dbReference type="InterPro" id="IPR004638">
    <property type="entry name" value="EmrB-like"/>
</dbReference>
<feature type="transmembrane region" description="Helical" evidence="8">
    <location>
        <begin position="173"/>
        <end position="193"/>
    </location>
</feature>
<comment type="similarity">
    <text evidence="2">Belongs to the major facilitator superfamily. EmrB family.</text>
</comment>
<feature type="transmembrane region" description="Helical" evidence="8">
    <location>
        <begin position="472"/>
        <end position="495"/>
    </location>
</feature>
<feature type="transmembrane region" description="Helical" evidence="8">
    <location>
        <begin position="395"/>
        <end position="419"/>
    </location>
</feature>
<dbReference type="InterPro" id="IPR036259">
    <property type="entry name" value="MFS_trans_sf"/>
</dbReference>
<dbReference type="PRINTS" id="PR01036">
    <property type="entry name" value="TCRTETB"/>
</dbReference>
<dbReference type="Proteomes" id="UP000321181">
    <property type="component" value="Unassembled WGS sequence"/>
</dbReference>
<dbReference type="Gene3D" id="1.20.1720.10">
    <property type="entry name" value="Multidrug resistance protein D"/>
    <property type="match status" value="1"/>
</dbReference>
<keyword evidence="6 8" id="KW-1133">Transmembrane helix</keyword>
<gene>
    <name evidence="10" type="ORF">CAE01nite_29520</name>
</gene>
<evidence type="ECO:0000313" key="10">
    <source>
        <dbReference type="EMBL" id="GEO35227.1"/>
    </source>
</evidence>
<dbReference type="RefSeq" id="WP_246131237.1">
    <property type="nucleotide sequence ID" value="NZ_BAAARM010000005.1"/>
</dbReference>
<feature type="transmembrane region" description="Helical" evidence="8">
    <location>
        <begin position="199"/>
        <end position="220"/>
    </location>
</feature>
<feature type="transmembrane region" description="Helical" evidence="8">
    <location>
        <begin position="87"/>
        <end position="104"/>
    </location>
</feature>
<name>A0A512DFH9_9CELL</name>
<keyword evidence="3" id="KW-0813">Transport</keyword>
<dbReference type="InterPro" id="IPR011701">
    <property type="entry name" value="MFS"/>
</dbReference>
<feature type="transmembrane region" description="Helical" evidence="8">
    <location>
        <begin position="440"/>
        <end position="460"/>
    </location>
</feature>
<protein>
    <submittedName>
        <fullName evidence="10">MFS transporter</fullName>
    </submittedName>
</protein>
<dbReference type="Pfam" id="PF07690">
    <property type="entry name" value="MFS_1"/>
    <property type="match status" value="1"/>
</dbReference>
<dbReference type="PANTHER" id="PTHR42718:SF9">
    <property type="entry name" value="MAJOR FACILITATOR SUPERFAMILY MULTIDRUG TRANSPORTER MFSC"/>
    <property type="match status" value="1"/>
</dbReference>
<feature type="transmembrane region" description="Helical" evidence="8">
    <location>
        <begin position="368"/>
        <end position="389"/>
    </location>
</feature>
<comment type="caution">
    <text evidence="10">The sequence shown here is derived from an EMBL/GenBank/DDBJ whole genome shotgun (WGS) entry which is preliminary data.</text>
</comment>
<dbReference type="InterPro" id="IPR020846">
    <property type="entry name" value="MFS_dom"/>
</dbReference>
<evidence type="ECO:0000256" key="7">
    <source>
        <dbReference type="ARBA" id="ARBA00023136"/>
    </source>
</evidence>
<keyword evidence="7 8" id="KW-0472">Membrane</keyword>
<reference evidence="10 11" key="1">
    <citation type="submission" date="2019-07" db="EMBL/GenBank/DDBJ databases">
        <title>Whole genome shotgun sequence of Cellulomonas aerilata NBRC 106308.</title>
        <authorList>
            <person name="Hosoyama A."/>
            <person name="Uohara A."/>
            <person name="Ohji S."/>
            <person name="Ichikawa N."/>
        </authorList>
    </citation>
    <scope>NUCLEOTIDE SEQUENCE [LARGE SCALE GENOMIC DNA]</scope>
    <source>
        <strain evidence="10 11">NBRC 106308</strain>
    </source>
</reference>
<feature type="transmembrane region" description="Helical" evidence="8">
    <location>
        <begin position="340"/>
        <end position="361"/>
    </location>
</feature>
<evidence type="ECO:0000256" key="5">
    <source>
        <dbReference type="ARBA" id="ARBA00022692"/>
    </source>
</evidence>
<feature type="transmembrane region" description="Helical" evidence="8">
    <location>
        <begin position="301"/>
        <end position="328"/>
    </location>
</feature>
<evidence type="ECO:0000256" key="4">
    <source>
        <dbReference type="ARBA" id="ARBA00022475"/>
    </source>
</evidence>
<keyword evidence="4" id="KW-1003">Cell membrane</keyword>
<evidence type="ECO:0000259" key="9">
    <source>
        <dbReference type="PROSITE" id="PS50850"/>
    </source>
</evidence>
<dbReference type="GO" id="GO:0005886">
    <property type="term" value="C:plasma membrane"/>
    <property type="evidence" value="ECO:0007669"/>
    <property type="project" value="UniProtKB-SubCell"/>
</dbReference>
<dbReference type="EMBL" id="BJYY01000018">
    <property type="protein sequence ID" value="GEO35227.1"/>
    <property type="molecule type" value="Genomic_DNA"/>
</dbReference>
<feature type="transmembrane region" description="Helical" evidence="8">
    <location>
        <begin position="143"/>
        <end position="161"/>
    </location>
</feature>
<dbReference type="PROSITE" id="PS50850">
    <property type="entry name" value="MFS"/>
    <property type="match status" value="1"/>
</dbReference>
<dbReference type="AlphaFoldDB" id="A0A512DFH9"/>
<dbReference type="Gene3D" id="1.20.1250.20">
    <property type="entry name" value="MFS general substrate transporter like domains"/>
    <property type="match status" value="1"/>
</dbReference>
<feature type="transmembrane region" description="Helical" evidence="8">
    <location>
        <begin position="111"/>
        <end position="137"/>
    </location>
</feature>
<sequence length="509" mass="52261">MTSRTECQTEGSDARQASAPLVAAEAGTARVAAPADRLSRQHRLVIAVLMVAAFTVILNETVMSVALPVLQDDLGVALSVAQWLTTAYMLTMAVVIPLTGFFIQRVPTRRLFVLAMSLFSAGTLAAAVAPGFVVLLAARVVQASGTAIMMPLLMTTVMTLVPAARRGLMMGNISIVISVAPALGPTLSGFVIGRFGWRGIFLVVLPIALATLALGARWLVTVSETSRARVDLVSVPLAALGFGGLVYGMASIGEAAEGGAAIPVWALFTVGGVSLVLFVVRQLALQREDRALLDLRVFRSSLFAISMGAMLLATATMFGAFILLPLFAQRGLGLAPLQTGLITLPGGLMMGLASPFVGRIYDAHGPRVLLVPGVTLISGALWVLTTVSATTSTALLVATNVALMVGLAATFTPLMTAGLGSLPPRLYSHGSAVLGTFQQVAAAAGTALFITVVAVVATAAGSDTAEAAGTIAGVRAAFLVAAILSLTLVPAVLFVRRPASGTPTASLPH</sequence>
<organism evidence="10 11">
    <name type="scientific">Cellulomonas aerilata</name>
    <dbReference type="NCBI Taxonomy" id="515326"/>
    <lineage>
        <taxon>Bacteria</taxon>
        <taxon>Bacillati</taxon>
        <taxon>Actinomycetota</taxon>
        <taxon>Actinomycetes</taxon>
        <taxon>Micrococcales</taxon>
        <taxon>Cellulomonadaceae</taxon>
        <taxon>Cellulomonas</taxon>
    </lineage>
</organism>
<dbReference type="GO" id="GO:0022857">
    <property type="term" value="F:transmembrane transporter activity"/>
    <property type="evidence" value="ECO:0007669"/>
    <property type="project" value="InterPro"/>
</dbReference>
<evidence type="ECO:0000256" key="1">
    <source>
        <dbReference type="ARBA" id="ARBA00004651"/>
    </source>
</evidence>
<keyword evidence="11" id="KW-1185">Reference proteome</keyword>
<feature type="domain" description="Major facilitator superfamily (MFS) profile" evidence="9">
    <location>
        <begin position="45"/>
        <end position="500"/>
    </location>
</feature>
<evidence type="ECO:0000313" key="11">
    <source>
        <dbReference type="Proteomes" id="UP000321181"/>
    </source>
</evidence>
<dbReference type="PANTHER" id="PTHR42718">
    <property type="entry name" value="MAJOR FACILITATOR SUPERFAMILY MULTIDRUG TRANSPORTER MFSC"/>
    <property type="match status" value="1"/>
</dbReference>
<dbReference type="SUPFAM" id="SSF103473">
    <property type="entry name" value="MFS general substrate transporter"/>
    <property type="match status" value="1"/>
</dbReference>
<evidence type="ECO:0000256" key="3">
    <source>
        <dbReference type="ARBA" id="ARBA00022448"/>
    </source>
</evidence>